<evidence type="ECO:0000313" key="5">
    <source>
        <dbReference type="Proteomes" id="UP000202922"/>
    </source>
</evidence>
<dbReference type="GO" id="GO:0009236">
    <property type="term" value="P:cobalamin biosynthetic process"/>
    <property type="evidence" value="ECO:0007669"/>
    <property type="project" value="UniProtKB-UniPathway"/>
</dbReference>
<evidence type="ECO:0000256" key="1">
    <source>
        <dbReference type="ARBA" id="ARBA00004953"/>
    </source>
</evidence>
<organism evidence="4 5">
    <name type="scientific">Actibacterium lipolyticum</name>
    <dbReference type="NCBI Taxonomy" id="1524263"/>
    <lineage>
        <taxon>Bacteria</taxon>
        <taxon>Pseudomonadati</taxon>
        <taxon>Pseudomonadota</taxon>
        <taxon>Alphaproteobacteria</taxon>
        <taxon>Rhodobacterales</taxon>
        <taxon>Roseobacteraceae</taxon>
        <taxon>Actibacterium</taxon>
    </lineage>
</organism>
<comment type="pathway">
    <text evidence="1">Cofactor biosynthesis; adenosylcobalamin biosynthesis.</text>
</comment>
<dbReference type="EMBL" id="FXYE01000001">
    <property type="protein sequence ID" value="SMX34848.1"/>
    <property type="molecule type" value="Genomic_DNA"/>
</dbReference>
<keyword evidence="3 4" id="KW-0560">Oxidoreductase</keyword>
<dbReference type="Pfam" id="PF02571">
    <property type="entry name" value="CbiJ"/>
    <property type="match status" value="1"/>
</dbReference>
<dbReference type="Proteomes" id="UP000202922">
    <property type="component" value="Unassembled WGS sequence"/>
</dbReference>
<dbReference type="EC" id="1.3.1.54" evidence="4"/>
<dbReference type="InterPro" id="IPR003723">
    <property type="entry name" value="Precorrin-6x_reduct"/>
</dbReference>
<keyword evidence="5" id="KW-1185">Reference proteome</keyword>
<evidence type="ECO:0000313" key="4">
    <source>
        <dbReference type="EMBL" id="SMX34848.1"/>
    </source>
</evidence>
<dbReference type="UniPathway" id="UPA00148"/>
<dbReference type="NCBIfam" id="NF005968">
    <property type="entry name" value="PRK08057.1-2"/>
    <property type="match status" value="1"/>
</dbReference>
<name>A0A238JW01_9RHOB</name>
<accession>A0A238JW01</accession>
<dbReference type="PROSITE" id="PS51014">
    <property type="entry name" value="COBK_CBIJ"/>
    <property type="match status" value="1"/>
</dbReference>
<sequence>MFSYAGRTNNPTQQPLPTRVGGFGGVEGLEAYLNAENITHVIDATHPFAAQMSMNAVAACANTGVSLCAFEREAWTPDAADDWQFVPDMAGAVAALPDDPTRVFLAIGRQHIADFAVKPQHDYLLRLVDPPEGALPLPNAEAVVARGPFTVADDTGLMENHGTQLIVAKNGGGLGARAKLDAARALGVPVIIIDRPAIAPRTILRSVDEVMGWLPHSARRGV</sequence>
<dbReference type="AlphaFoldDB" id="A0A238JW01"/>
<dbReference type="PANTHER" id="PTHR36925">
    <property type="entry name" value="COBALT-PRECORRIN-6A REDUCTASE"/>
    <property type="match status" value="1"/>
</dbReference>
<evidence type="ECO:0000256" key="2">
    <source>
        <dbReference type="ARBA" id="ARBA00022573"/>
    </source>
</evidence>
<proteinExistence type="predicted"/>
<keyword evidence="2" id="KW-0169">Cobalamin biosynthesis</keyword>
<dbReference type="PANTHER" id="PTHR36925:SF1">
    <property type="entry name" value="COBALT-PRECORRIN-6A REDUCTASE"/>
    <property type="match status" value="1"/>
</dbReference>
<reference evidence="5" key="1">
    <citation type="submission" date="2017-05" db="EMBL/GenBank/DDBJ databases">
        <authorList>
            <person name="Rodrigo-Torres L."/>
            <person name="Arahal R. D."/>
            <person name="Lucena T."/>
        </authorList>
    </citation>
    <scope>NUCLEOTIDE SEQUENCE [LARGE SCALE GENOMIC DNA]</scope>
    <source>
        <strain evidence="5">CECT 8621</strain>
    </source>
</reference>
<evidence type="ECO:0000256" key="3">
    <source>
        <dbReference type="ARBA" id="ARBA00023002"/>
    </source>
</evidence>
<gene>
    <name evidence="4" type="primary">cobK</name>
    <name evidence="4" type="ORF">COL8621_01521</name>
</gene>
<dbReference type="GO" id="GO:0016994">
    <property type="term" value="F:precorrin-6A reductase activity"/>
    <property type="evidence" value="ECO:0007669"/>
    <property type="project" value="UniProtKB-EC"/>
</dbReference>
<protein>
    <submittedName>
        <fullName evidence="4">Precorrin-6A reductase</fullName>
        <ecNumber evidence="4">1.3.1.54</ecNumber>
    </submittedName>
</protein>